<name>A0A3S0H3M3_9BACT</name>
<feature type="domain" description="Malectin" evidence="1">
    <location>
        <begin position="118"/>
        <end position="201"/>
    </location>
</feature>
<keyword evidence="3" id="KW-1185">Reference proteome</keyword>
<evidence type="ECO:0000313" key="2">
    <source>
        <dbReference type="EMBL" id="RTQ48134.1"/>
    </source>
</evidence>
<dbReference type="EMBL" id="RXOF01000010">
    <property type="protein sequence ID" value="RTQ48134.1"/>
    <property type="molecule type" value="Genomic_DNA"/>
</dbReference>
<evidence type="ECO:0000313" key="3">
    <source>
        <dbReference type="Proteomes" id="UP000282184"/>
    </source>
</evidence>
<evidence type="ECO:0000259" key="1">
    <source>
        <dbReference type="Pfam" id="PF11721"/>
    </source>
</evidence>
<dbReference type="RefSeq" id="WP_165903801.1">
    <property type="nucleotide sequence ID" value="NZ_RXOF01000010.1"/>
</dbReference>
<dbReference type="Pfam" id="PF11721">
    <property type="entry name" value="Malectin"/>
    <property type="match status" value="1"/>
</dbReference>
<proteinExistence type="predicted"/>
<organism evidence="2 3">
    <name type="scientific">Hymenobacter gummosus</name>
    <dbReference type="NCBI Taxonomy" id="1776032"/>
    <lineage>
        <taxon>Bacteria</taxon>
        <taxon>Pseudomonadati</taxon>
        <taxon>Bacteroidota</taxon>
        <taxon>Cytophagia</taxon>
        <taxon>Cytophagales</taxon>
        <taxon>Hymenobacteraceae</taxon>
        <taxon>Hymenobacter</taxon>
    </lineage>
</organism>
<dbReference type="InterPro" id="IPR021720">
    <property type="entry name" value="Malectin_dom"/>
</dbReference>
<comment type="caution">
    <text evidence="2">The sequence shown here is derived from an EMBL/GenBank/DDBJ whole genome shotgun (WGS) entry which is preliminary data.</text>
</comment>
<dbReference type="Gene3D" id="2.60.120.430">
    <property type="entry name" value="Galactose-binding lectin"/>
    <property type="match status" value="1"/>
</dbReference>
<gene>
    <name evidence="2" type="ORF">EJV47_17005</name>
</gene>
<protein>
    <recommendedName>
        <fullName evidence="1">Malectin domain-containing protein</fullName>
    </recommendedName>
</protein>
<reference evidence="2 3" key="1">
    <citation type="submission" date="2018-12" db="EMBL/GenBank/DDBJ databases">
        <title>Hymenobacter gummosus sp. nov., isolated from a spring.</title>
        <authorList>
            <person name="Nie L."/>
        </authorList>
    </citation>
    <scope>NUCLEOTIDE SEQUENCE [LARGE SCALE GENOMIC DNA]</scope>
    <source>
        <strain evidence="2 3">KCTC 52166</strain>
    </source>
</reference>
<dbReference type="Proteomes" id="UP000282184">
    <property type="component" value="Unassembled WGS sequence"/>
</dbReference>
<dbReference type="AlphaFoldDB" id="A0A3S0H3M3"/>
<accession>A0A3S0H3M3</accession>
<sequence>MRLLLNGRALGTQPVQQGVARFRVPFGAGLNQLRAEAPGQPLSDQIDIDFQLVPTPLASERLPFRELNVSLGDARTFTDELLQQVWLPEQPYQPGGWGYVGGEAYKLPGTGRLPYGSDRNILGTDYDALYQTQRAGLQQFRADVPAGEYEVTLHFAELEAVPAGEQLVYNLGAATSAPAAATAAGRSFAVRLNGQLVLPRLSAATGLQPLRGSSFRFPVSVRGPQGLVVDFEPQTGRPVLNGIQIRRVW</sequence>